<dbReference type="SMART" id="SM00966">
    <property type="entry name" value="SpoVT_AbrB"/>
    <property type="match status" value="1"/>
</dbReference>
<keyword evidence="3" id="KW-1185">Reference proteome</keyword>
<organism evidence="2 3">
    <name type="scientific">Metarhizobium album</name>
    <dbReference type="NCBI Taxonomy" id="2182425"/>
    <lineage>
        <taxon>Bacteria</taxon>
        <taxon>Pseudomonadati</taxon>
        <taxon>Pseudomonadota</taxon>
        <taxon>Alphaproteobacteria</taxon>
        <taxon>Hyphomicrobiales</taxon>
        <taxon>Rhizobiaceae</taxon>
        <taxon>Metarhizobium</taxon>
    </lineage>
</organism>
<name>A0A2U2DH54_9HYPH</name>
<evidence type="ECO:0000259" key="1">
    <source>
        <dbReference type="SMART" id="SM00966"/>
    </source>
</evidence>
<dbReference type="InterPro" id="IPR037914">
    <property type="entry name" value="SpoVT-AbrB_sf"/>
</dbReference>
<sequence>MKCAGDGKSEQYVLFSGSKGPTLISLKITARGQVTLKKEVLRHLGVKPGDTVDVDLLPNGRIQIAAAPLQQKTGLVLKPT</sequence>
<dbReference type="Gene3D" id="2.10.260.10">
    <property type="match status" value="1"/>
</dbReference>
<protein>
    <recommendedName>
        <fullName evidence="1">SpoVT-AbrB domain-containing protein</fullName>
    </recommendedName>
</protein>
<gene>
    <name evidence="2" type="ORF">DEM27_30000</name>
</gene>
<dbReference type="Proteomes" id="UP000245252">
    <property type="component" value="Unassembled WGS sequence"/>
</dbReference>
<reference evidence="2 3" key="1">
    <citation type="submission" date="2018-05" db="EMBL/GenBank/DDBJ databases">
        <title>The draft genome of strain NS-104.</title>
        <authorList>
            <person name="Hang P."/>
            <person name="Jiang J."/>
        </authorList>
    </citation>
    <scope>NUCLEOTIDE SEQUENCE [LARGE SCALE GENOMIC DNA]</scope>
    <source>
        <strain evidence="2 3">NS-104</strain>
    </source>
</reference>
<dbReference type="GO" id="GO:0003677">
    <property type="term" value="F:DNA binding"/>
    <property type="evidence" value="ECO:0007669"/>
    <property type="project" value="InterPro"/>
</dbReference>
<evidence type="ECO:0000313" key="2">
    <source>
        <dbReference type="EMBL" id="PWE52655.1"/>
    </source>
</evidence>
<evidence type="ECO:0000313" key="3">
    <source>
        <dbReference type="Proteomes" id="UP000245252"/>
    </source>
</evidence>
<dbReference type="SUPFAM" id="SSF89447">
    <property type="entry name" value="AbrB/MazE/MraZ-like"/>
    <property type="match status" value="1"/>
</dbReference>
<dbReference type="InterPro" id="IPR007159">
    <property type="entry name" value="SpoVT-AbrB_dom"/>
</dbReference>
<feature type="domain" description="SpoVT-AbrB" evidence="1">
    <location>
        <begin position="26"/>
        <end position="72"/>
    </location>
</feature>
<dbReference type="AlphaFoldDB" id="A0A2U2DH54"/>
<proteinExistence type="predicted"/>
<comment type="caution">
    <text evidence="2">The sequence shown here is derived from an EMBL/GenBank/DDBJ whole genome shotgun (WGS) entry which is preliminary data.</text>
</comment>
<dbReference type="EMBL" id="QFBC01000022">
    <property type="protein sequence ID" value="PWE52655.1"/>
    <property type="molecule type" value="Genomic_DNA"/>
</dbReference>
<accession>A0A2U2DH54</accession>
<dbReference type="Pfam" id="PF04014">
    <property type="entry name" value="MazE_antitoxin"/>
    <property type="match status" value="1"/>
</dbReference>